<feature type="region of interest" description="Disordered" evidence="1">
    <location>
        <begin position="1"/>
        <end position="22"/>
    </location>
</feature>
<sequence length="513" mass="58453">MVTRQMSGTLQPPNESDAPADRLIGDRNLLVVSNREPYQHRYRDDGDGNKRIVVDEPIGGLTAGLDRVMQRTGGTWIAWGDGDADPDVVNTANCVEVPPEDPQYTLKRVWLGEQEMREYYYGFSNQVLWPLCHDLVGKANFEGSFWQRYQAVNETFTDIVTDRADDDTVVWFQDYHLALAPRMAREELPEATFLQFWHIPWPAWDTFRVCPQRRELLEGLLGNDLLGFHIERYCQQFLDCVEGCLDDVVVDREAGTVHYDERTTRVAAFPMNVDADRIERLSNTCDEDAWADFREKYGVGDDVKVAIGVERLDYTKGIPERLDALETFWDKHPEWRGKLTYVQKASKSRIEIPEYQTLVETVHEKIAHLNDRFGTDDWTPVVYVDEMLSDEELYGLYRHSDLALVTPIRDGMNLVAKEYVAAQTGDAGVLLLSELAGADESLGGDALTVEPYDTAAFADQIVRALTMPTEERVRRMTRLRETVGTNDLEAWIGALFEAVRAQSVSTEGFETDE</sequence>
<dbReference type="InterPro" id="IPR001830">
    <property type="entry name" value="Glyco_trans_20"/>
</dbReference>
<evidence type="ECO:0000256" key="1">
    <source>
        <dbReference type="SAM" id="MobiDB-lite"/>
    </source>
</evidence>
<dbReference type="EMBL" id="ALJD01000004">
    <property type="protein sequence ID" value="EJN60045.1"/>
    <property type="molecule type" value="Genomic_DNA"/>
</dbReference>
<dbReference type="PANTHER" id="PTHR10788">
    <property type="entry name" value="TREHALOSE-6-PHOSPHATE SYNTHASE"/>
    <property type="match status" value="1"/>
</dbReference>
<reference evidence="2 3" key="1">
    <citation type="journal article" date="2012" name="J. Bacteriol.">
        <title>Draft Genome Sequence of the Extremely Halophilic Archaeon Halogranum salarium B-1T.</title>
        <authorList>
            <person name="Kim K.K."/>
            <person name="Lee K.C."/>
            <person name="Lee J.S."/>
        </authorList>
    </citation>
    <scope>NUCLEOTIDE SEQUENCE [LARGE SCALE GENOMIC DNA]</scope>
    <source>
        <strain evidence="2 3">B-1</strain>
    </source>
</reference>
<dbReference type="CDD" id="cd03788">
    <property type="entry name" value="GT20_TPS"/>
    <property type="match status" value="1"/>
</dbReference>
<dbReference type="Pfam" id="PF00982">
    <property type="entry name" value="Glyco_transf_20"/>
    <property type="match status" value="1"/>
</dbReference>
<protein>
    <submittedName>
        <fullName evidence="2">Alpha,alpha-trehalose-phosphate synthase (UDP-forming)</fullName>
    </submittedName>
</protein>
<name>J2ZH69_9EURY</name>
<dbReference type="eggNOG" id="arCOG02831">
    <property type="taxonomic scope" value="Archaea"/>
</dbReference>
<dbReference type="AlphaFoldDB" id="J2ZH69"/>
<proteinExistence type="predicted"/>
<dbReference type="Gene3D" id="3.40.50.2000">
    <property type="entry name" value="Glycogen Phosphorylase B"/>
    <property type="match status" value="2"/>
</dbReference>
<comment type="caution">
    <text evidence="2">The sequence shown here is derived from an EMBL/GenBank/DDBJ whole genome shotgun (WGS) entry which is preliminary data.</text>
</comment>
<dbReference type="GO" id="GO:0005829">
    <property type="term" value="C:cytosol"/>
    <property type="evidence" value="ECO:0007669"/>
    <property type="project" value="TreeGrafter"/>
</dbReference>
<dbReference type="PANTHER" id="PTHR10788:SF106">
    <property type="entry name" value="BCDNA.GH08860"/>
    <property type="match status" value="1"/>
</dbReference>
<accession>J2ZH69</accession>
<dbReference type="GO" id="GO:0003825">
    <property type="term" value="F:alpha,alpha-trehalose-phosphate synthase (UDP-forming) activity"/>
    <property type="evidence" value="ECO:0007669"/>
    <property type="project" value="TreeGrafter"/>
</dbReference>
<dbReference type="Proteomes" id="UP000007813">
    <property type="component" value="Unassembled WGS sequence"/>
</dbReference>
<dbReference type="SUPFAM" id="SSF53756">
    <property type="entry name" value="UDP-Glycosyltransferase/glycogen phosphorylase"/>
    <property type="match status" value="1"/>
</dbReference>
<organism evidence="2 3">
    <name type="scientific">Halogranum salarium B-1</name>
    <dbReference type="NCBI Taxonomy" id="1210908"/>
    <lineage>
        <taxon>Archaea</taxon>
        <taxon>Methanobacteriati</taxon>
        <taxon>Methanobacteriota</taxon>
        <taxon>Stenosarchaea group</taxon>
        <taxon>Halobacteria</taxon>
        <taxon>Halobacteriales</taxon>
        <taxon>Haloferacaceae</taxon>
    </lineage>
</organism>
<dbReference type="PATRIC" id="fig|1210908.3.peg.2109"/>
<evidence type="ECO:0000313" key="2">
    <source>
        <dbReference type="EMBL" id="EJN60045.1"/>
    </source>
</evidence>
<evidence type="ECO:0000313" key="3">
    <source>
        <dbReference type="Proteomes" id="UP000007813"/>
    </source>
</evidence>
<feature type="compositionally biased region" description="Polar residues" evidence="1">
    <location>
        <begin position="1"/>
        <end position="14"/>
    </location>
</feature>
<dbReference type="GO" id="GO:0004805">
    <property type="term" value="F:trehalose-phosphatase activity"/>
    <property type="evidence" value="ECO:0007669"/>
    <property type="project" value="TreeGrafter"/>
</dbReference>
<gene>
    <name evidence="2" type="ORF">HSB1_22030</name>
</gene>
<dbReference type="GO" id="GO:0005992">
    <property type="term" value="P:trehalose biosynthetic process"/>
    <property type="evidence" value="ECO:0007669"/>
    <property type="project" value="InterPro"/>
</dbReference>